<protein>
    <submittedName>
        <fullName evidence="2">Uncharacterized protein</fullName>
    </submittedName>
</protein>
<proteinExistence type="predicted"/>
<comment type="caution">
    <text evidence="2">The sequence shown here is derived from an EMBL/GenBank/DDBJ whole genome shotgun (WGS) entry which is preliminary data.</text>
</comment>
<dbReference type="EMBL" id="BAAANS010000009">
    <property type="protein sequence ID" value="GAA2092170.1"/>
    <property type="molecule type" value="Genomic_DNA"/>
</dbReference>
<keyword evidence="3" id="KW-1185">Reference proteome</keyword>
<accession>A0ABN2WGZ4</accession>
<name>A0ABN2WGZ4_9ACTN</name>
<evidence type="ECO:0000313" key="2">
    <source>
        <dbReference type="EMBL" id="GAA2092170.1"/>
    </source>
</evidence>
<gene>
    <name evidence="2" type="ORF">GCM10009759_17610</name>
</gene>
<sequence>MQDQPIPPLAENWLAGQGADRGRLRQLAADVFLPLGDAESTRIETLLRESGPRFEIVDSLSTRTGDHFETYTIAADRNPPDPSKPVALFVSFRTGEATSRLRGATFTSREAATEWMRGVTPPPTPAQARAEAARLDSRPDGTPPSSPDAAPARAKEVRRRHHRH</sequence>
<dbReference type="Proteomes" id="UP001500897">
    <property type="component" value="Unassembled WGS sequence"/>
</dbReference>
<organism evidence="2 3">
    <name type="scientific">Kitasatospora saccharophila</name>
    <dbReference type="NCBI Taxonomy" id="407973"/>
    <lineage>
        <taxon>Bacteria</taxon>
        <taxon>Bacillati</taxon>
        <taxon>Actinomycetota</taxon>
        <taxon>Actinomycetes</taxon>
        <taxon>Kitasatosporales</taxon>
        <taxon>Streptomycetaceae</taxon>
        <taxon>Kitasatospora</taxon>
    </lineage>
</organism>
<evidence type="ECO:0000256" key="1">
    <source>
        <dbReference type="SAM" id="MobiDB-lite"/>
    </source>
</evidence>
<feature type="region of interest" description="Disordered" evidence="1">
    <location>
        <begin position="112"/>
        <end position="164"/>
    </location>
</feature>
<dbReference type="RefSeq" id="WP_344551365.1">
    <property type="nucleotide sequence ID" value="NZ_BAAANS010000009.1"/>
</dbReference>
<reference evidence="2 3" key="1">
    <citation type="journal article" date="2019" name="Int. J. Syst. Evol. Microbiol.">
        <title>The Global Catalogue of Microorganisms (GCM) 10K type strain sequencing project: providing services to taxonomists for standard genome sequencing and annotation.</title>
        <authorList>
            <consortium name="The Broad Institute Genomics Platform"/>
            <consortium name="The Broad Institute Genome Sequencing Center for Infectious Disease"/>
            <person name="Wu L."/>
            <person name="Ma J."/>
        </authorList>
    </citation>
    <scope>NUCLEOTIDE SEQUENCE [LARGE SCALE GENOMIC DNA]</scope>
    <source>
        <strain evidence="2 3">JCM 14559</strain>
    </source>
</reference>
<evidence type="ECO:0000313" key="3">
    <source>
        <dbReference type="Proteomes" id="UP001500897"/>
    </source>
</evidence>